<dbReference type="PANTHER" id="PTHR30482">
    <property type="entry name" value="HIGH-AFFINITY BRANCHED-CHAIN AMINO ACID TRANSPORT SYSTEM PERMEASE"/>
    <property type="match status" value="1"/>
</dbReference>
<feature type="transmembrane region" description="Helical" evidence="6">
    <location>
        <begin position="328"/>
        <end position="345"/>
    </location>
</feature>
<keyword evidence="3 6" id="KW-0812">Transmembrane</keyword>
<dbReference type="InterPro" id="IPR001851">
    <property type="entry name" value="ABC_transp_permease"/>
</dbReference>
<dbReference type="PROSITE" id="PS51257">
    <property type="entry name" value="PROKAR_LIPOPROTEIN"/>
    <property type="match status" value="1"/>
</dbReference>
<dbReference type="Proteomes" id="UP000663508">
    <property type="component" value="Chromosome"/>
</dbReference>
<dbReference type="GO" id="GO:0015658">
    <property type="term" value="F:branched-chain amino acid transmembrane transporter activity"/>
    <property type="evidence" value="ECO:0007669"/>
    <property type="project" value="InterPro"/>
</dbReference>
<evidence type="ECO:0000313" key="8">
    <source>
        <dbReference type="Proteomes" id="UP000663508"/>
    </source>
</evidence>
<evidence type="ECO:0000256" key="3">
    <source>
        <dbReference type="ARBA" id="ARBA00022692"/>
    </source>
</evidence>
<feature type="transmembrane region" description="Helical" evidence="6">
    <location>
        <begin position="50"/>
        <end position="81"/>
    </location>
</feature>
<dbReference type="EMBL" id="AP024145">
    <property type="protein sequence ID" value="BCM82009.1"/>
    <property type="molecule type" value="Genomic_DNA"/>
</dbReference>
<name>A0A8H8WPM1_9HYPH</name>
<evidence type="ECO:0000256" key="4">
    <source>
        <dbReference type="ARBA" id="ARBA00022989"/>
    </source>
</evidence>
<reference evidence="7" key="1">
    <citation type="submission" date="2020-11" db="EMBL/GenBank/DDBJ databases">
        <title>Complete genome sequence of a novel pathogenic Methylobacterium strain isolated from rice in Vietnam.</title>
        <authorList>
            <person name="Lai K."/>
            <person name="Okazaki S."/>
            <person name="Higashi K."/>
            <person name="Mori H."/>
            <person name="Toyoda A."/>
            <person name="Kurokawa K."/>
        </authorList>
    </citation>
    <scope>NUCLEOTIDE SEQUENCE</scope>
    <source>
        <strain evidence="7">VL1</strain>
    </source>
</reference>
<dbReference type="InterPro" id="IPR017778">
    <property type="entry name" value="ABC_transptr_urea_perm_UrtC"/>
</dbReference>
<dbReference type="Pfam" id="PF02653">
    <property type="entry name" value="BPD_transp_2"/>
    <property type="match status" value="1"/>
</dbReference>
<dbReference type="GO" id="GO:0005886">
    <property type="term" value="C:plasma membrane"/>
    <property type="evidence" value="ECO:0007669"/>
    <property type="project" value="UniProtKB-SubCell"/>
</dbReference>
<dbReference type="NCBIfam" id="TIGR03408">
    <property type="entry name" value="urea_trans_UrtC"/>
    <property type="match status" value="1"/>
</dbReference>
<evidence type="ECO:0000256" key="2">
    <source>
        <dbReference type="ARBA" id="ARBA00022475"/>
    </source>
</evidence>
<gene>
    <name evidence="7" type="ORF">mvi_04700</name>
</gene>
<evidence type="ECO:0000256" key="5">
    <source>
        <dbReference type="ARBA" id="ARBA00023136"/>
    </source>
</evidence>
<feature type="transmembrane region" description="Helical" evidence="6">
    <location>
        <begin position="12"/>
        <end position="30"/>
    </location>
</feature>
<keyword evidence="2" id="KW-1003">Cell membrane</keyword>
<evidence type="ECO:0000256" key="6">
    <source>
        <dbReference type="SAM" id="Phobius"/>
    </source>
</evidence>
<feature type="transmembrane region" description="Helical" evidence="6">
    <location>
        <begin position="251"/>
        <end position="273"/>
    </location>
</feature>
<dbReference type="InterPro" id="IPR043428">
    <property type="entry name" value="LivM-like"/>
</dbReference>
<proteinExistence type="predicted"/>
<feature type="transmembrane region" description="Helical" evidence="6">
    <location>
        <begin position="204"/>
        <end position="221"/>
    </location>
</feature>
<evidence type="ECO:0000256" key="1">
    <source>
        <dbReference type="ARBA" id="ARBA00004651"/>
    </source>
</evidence>
<feature type="transmembrane region" description="Helical" evidence="6">
    <location>
        <begin position="156"/>
        <end position="174"/>
    </location>
</feature>
<organism evidence="7 8">
    <name type="scientific">Methylobacterium indicum</name>
    <dbReference type="NCBI Taxonomy" id="1775910"/>
    <lineage>
        <taxon>Bacteria</taxon>
        <taxon>Pseudomonadati</taxon>
        <taxon>Pseudomonadota</taxon>
        <taxon>Alphaproteobacteria</taxon>
        <taxon>Hyphomicrobiales</taxon>
        <taxon>Methylobacteriaceae</taxon>
        <taxon>Methylobacterium</taxon>
    </lineage>
</organism>
<keyword evidence="5 6" id="KW-0472">Membrane</keyword>
<dbReference type="AlphaFoldDB" id="A0A8H8WPM1"/>
<keyword evidence="4 6" id="KW-1133">Transmembrane helix</keyword>
<evidence type="ECO:0000313" key="7">
    <source>
        <dbReference type="EMBL" id="BCM82009.1"/>
    </source>
</evidence>
<comment type="subcellular location">
    <subcellularLocation>
        <location evidence="1">Cell membrane</location>
        <topology evidence="1">Multi-pass membrane protein</topology>
    </subcellularLocation>
</comment>
<sequence length="378" mass="40544">MLLSRIDKPGWIFLGVLAAACIAVPALNLLTAPGSGLHVPTYAVSLMGKYLAYAILALSLDLVWGYCGILSLGHGAFFALGGYAMGMYLMRQIGPRGVYGNPILPDFMVFLNYKSLPWYWHGFDWFPFAAVMVLLVPGLLAFVFGWLAFRSRVTGVYLSIITQAMTFALMLAFFRNDMGLGGNNGLTDFKDILGFNVQAQGTRVVLFVLTAVALALAYLVARFMTTSAFGKVLVAIRDAESRTRFLGYRTAHYKVLAFTVSAMMAGVAGALYVPQVGIINPSEFAPANSIEAVIWVAVGGRGTLVGAALGAVLVNYAKTLLTGAMPDAWLFALGALFVVVTLYLPKGILGTLAERLGARRAKVRTDIPPTLAEEGRGS</sequence>
<feature type="transmembrane region" description="Helical" evidence="6">
    <location>
        <begin position="293"/>
        <end position="316"/>
    </location>
</feature>
<protein>
    <submittedName>
        <fullName evidence="7">Branched-chain amino acid ABC transporter permease</fullName>
    </submittedName>
</protein>
<dbReference type="RefSeq" id="WP_207181242.1">
    <property type="nucleotide sequence ID" value="NZ_AP024145.1"/>
</dbReference>
<dbReference type="KEGG" id="mind:mvi_04700"/>
<dbReference type="PANTHER" id="PTHR30482:SF4">
    <property type="entry name" value="SLR1201 PROTEIN"/>
    <property type="match status" value="1"/>
</dbReference>
<feature type="transmembrane region" description="Helical" evidence="6">
    <location>
        <begin position="125"/>
        <end position="149"/>
    </location>
</feature>
<accession>A0A8H8WPM1</accession>
<dbReference type="CDD" id="cd06581">
    <property type="entry name" value="TM_PBP1_LivM_like"/>
    <property type="match status" value="1"/>
</dbReference>